<evidence type="ECO:0000256" key="1">
    <source>
        <dbReference type="SAM" id="MobiDB-lite"/>
    </source>
</evidence>
<gene>
    <name evidence="2" type="ORF">PF008_g19595</name>
</gene>
<dbReference type="Proteomes" id="UP000486351">
    <property type="component" value="Unassembled WGS sequence"/>
</dbReference>
<accession>A0A6G0R274</accession>
<dbReference type="Gene3D" id="2.40.70.10">
    <property type="entry name" value="Acid Proteases"/>
    <property type="match status" value="1"/>
</dbReference>
<dbReference type="CDD" id="cd00303">
    <property type="entry name" value="retropepsin_like"/>
    <property type="match status" value="1"/>
</dbReference>
<organism evidence="2 3">
    <name type="scientific">Phytophthora fragariae</name>
    <dbReference type="NCBI Taxonomy" id="53985"/>
    <lineage>
        <taxon>Eukaryota</taxon>
        <taxon>Sar</taxon>
        <taxon>Stramenopiles</taxon>
        <taxon>Oomycota</taxon>
        <taxon>Peronosporomycetes</taxon>
        <taxon>Peronosporales</taxon>
        <taxon>Peronosporaceae</taxon>
        <taxon>Phytophthora</taxon>
    </lineage>
</organism>
<dbReference type="SUPFAM" id="SSF50630">
    <property type="entry name" value="Acid proteases"/>
    <property type="match status" value="1"/>
</dbReference>
<dbReference type="PROSITE" id="PS00141">
    <property type="entry name" value="ASP_PROTEASE"/>
    <property type="match status" value="1"/>
</dbReference>
<sequence length="443" mass="48517">MLKETTDYDGRSNGSKKDTNGEGGTADVPPLRDKVPELELERLRGHVNRVVGQYGLKEDYWERLKPWIESHYEENAGRVRTKLWKRPGRSRTSSARRRRRCLPKKKDDFDFSSLYKPYAETLGDMEFYPEHEDISDYVEVVRGERSTRTPLPRTGLVEVVTVNLPKGFGVCDEGGDECDAYRVVEDGRRVVCAVGNFEALSNGYIDCLPSQMLADTGATLSLVDRRVLKRLGRSSEPLAPYDGLVKSSSGHKLRIRGWITLSLRLGTVEVSMSVLVADRLHVDAILGVDALGAFGAVIDVADCTLTLKSSGEVLSLGFTMVQESYMTTMATSVQLPPLDQALVTTRVVGSIGDKSNVLVEGSLCLPPTLCVARSLCTVEDGQVIVEVCNASTDEYWIRKGTVIACTSVILESAFESATVGQKGTVPADGNEPEDERAASVLEA</sequence>
<evidence type="ECO:0000313" key="2">
    <source>
        <dbReference type="EMBL" id="KAE9313982.1"/>
    </source>
</evidence>
<dbReference type="InterPro" id="IPR021109">
    <property type="entry name" value="Peptidase_aspartic_dom_sf"/>
</dbReference>
<protein>
    <recommendedName>
        <fullName evidence="4">Peptidase A2 domain-containing protein</fullName>
    </recommendedName>
</protein>
<comment type="caution">
    <text evidence="2">The sequence shown here is derived from an EMBL/GenBank/DDBJ whole genome shotgun (WGS) entry which is preliminary data.</text>
</comment>
<dbReference type="Pfam" id="PF13650">
    <property type="entry name" value="Asp_protease_2"/>
    <property type="match status" value="1"/>
</dbReference>
<feature type="region of interest" description="Disordered" evidence="1">
    <location>
        <begin position="421"/>
        <end position="443"/>
    </location>
</feature>
<dbReference type="AlphaFoldDB" id="A0A6G0R274"/>
<dbReference type="InterPro" id="IPR001969">
    <property type="entry name" value="Aspartic_peptidase_AS"/>
</dbReference>
<name>A0A6G0R274_9STRA</name>
<dbReference type="GO" id="GO:0006508">
    <property type="term" value="P:proteolysis"/>
    <property type="evidence" value="ECO:0007669"/>
    <property type="project" value="InterPro"/>
</dbReference>
<feature type="compositionally biased region" description="Basic and acidic residues" evidence="1">
    <location>
        <begin position="1"/>
        <end position="20"/>
    </location>
</feature>
<evidence type="ECO:0008006" key="4">
    <source>
        <dbReference type="Google" id="ProtNLM"/>
    </source>
</evidence>
<dbReference type="GO" id="GO:0004190">
    <property type="term" value="F:aspartic-type endopeptidase activity"/>
    <property type="evidence" value="ECO:0007669"/>
    <property type="project" value="InterPro"/>
</dbReference>
<proteinExistence type="predicted"/>
<feature type="region of interest" description="Disordered" evidence="1">
    <location>
        <begin position="1"/>
        <end position="34"/>
    </location>
</feature>
<reference evidence="2 3" key="1">
    <citation type="submission" date="2018-09" db="EMBL/GenBank/DDBJ databases">
        <title>Genomic investigation of the strawberry pathogen Phytophthora fragariae indicates pathogenicity is determined by transcriptional variation in three key races.</title>
        <authorList>
            <person name="Adams T.M."/>
            <person name="Armitage A.D."/>
            <person name="Sobczyk M.K."/>
            <person name="Bates H.J."/>
            <person name="Dunwell J.M."/>
            <person name="Nellist C.F."/>
            <person name="Harrison R.J."/>
        </authorList>
    </citation>
    <scope>NUCLEOTIDE SEQUENCE [LARGE SCALE GENOMIC DNA]</scope>
    <source>
        <strain evidence="2 3">NOV-77</strain>
    </source>
</reference>
<dbReference type="EMBL" id="QXFY01001591">
    <property type="protein sequence ID" value="KAE9313982.1"/>
    <property type="molecule type" value="Genomic_DNA"/>
</dbReference>
<evidence type="ECO:0000313" key="3">
    <source>
        <dbReference type="Proteomes" id="UP000486351"/>
    </source>
</evidence>